<feature type="compositionally biased region" description="Low complexity" evidence="1">
    <location>
        <begin position="299"/>
        <end position="310"/>
    </location>
</feature>
<reference evidence="2 3" key="1">
    <citation type="submission" date="2024-10" db="EMBL/GenBank/DDBJ databases">
        <title>Updated reference genomes for cyclostephanoid diatoms.</title>
        <authorList>
            <person name="Roberts W.R."/>
            <person name="Alverson A.J."/>
        </authorList>
    </citation>
    <scope>NUCLEOTIDE SEQUENCE [LARGE SCALE GENOMIC DNA]</scope>
    <source>
        <strain evidence="2 3">AJA010-31</strain>
    </source>
</reference>
<dbReference type="InterPro" id="IPR036322">
    <property type="entry name" value="WD40_repeat_dom_sf"/>
</dbReference>
<accession>A0ABD3QGV3</accession>
<feature type="compositionally biased region" description="Basic residues" evidence="1">
    <location>
        <begin position="198"/>
        <end position="207"/>
    </location>
</feature>
<dbReference type="SMART" id="SM00320">
    <property type="entry name" value="WD40"/>
    <property type="match status" value="8"/>
</dbReference>
<dbReference type="EMBL" id="JALLPJ020000177">
    <property type="protein sequence ID" value="KAL3799688.1"/>
    <property type="molecule type" value="Genomic_DNA"/>
</dbReference>
<dbReference type="PANTHER" id="PTHR44163:SF1">
    <property type="entry name" value="U3 SMALL NUCLEOLAR RNA-ASSOCIATED PROTEIN 4 HOMOLOG"/>
    <property type="match status" value="1"/>
</dbReference>
<feature type="compositionally biased region" description="Low complexity" evidence="1">
    <location>
        <begin position="54"/>
        <end position="66"/>
    </location>
</feature>
<dbReference type="SUPFAM" id="SSF50978">
    <property type="entry name" value="WD40 repeat-like"/>
    <property type="match status" value="2"/>
</dbReference>
<keyword evidence="3" id="KW-1185">Reference proteome</keyword>
<feature type="compositionally biased region" description="Basic and acidic residues" evidence="1">
    <location>
        <begin position="314"/>
        <end position="323"/>
    </location>
</feature>
<feature type="compositionally biased region" description="Basic residues" evidence="1">
    <location>
        <begin position="237"/>
        <end position="246"/>
    </location>
</feature>
<dbReference type="PANTHER" id="PTHR44163">
    <property type="entry name" value="U3 SMALL NUCLEOLAR RNA-ASSOCIATED PROTEIN 4 HOMOLOG"/>
    <property type="match status" value="1"/>
</dbReference>
<dbReference type="Gene3D" id="2.130.10.10">
    <property type="entry name" value="YVTN repeat-like/Quinoprotein amine dehydrogenase"/>
    <property type="match status" value="3"/>
</dbReference>
<dbReference type="InterPro" id="IPR015943">
    <property type="entry name" value="WD40/YVTN_repeat-like_dom_sf"/>
</dbReference>
<dbReference type="Proteomes" id="UP001530400">
    <property type="component" value="Unassembled WGS sequence"/>
</dbReference>
<feature type="compositionally biased region" description="Polar residues" evidence="1">
    <location>
        <begin position="356"/>
        <end position="365"/>
    </location>
</feature>
<proteinExistence type="predicted"/>
<feature type="compositionally biased region" description="Basic and acidic residues" evidence="1">
    <location>
        <begin position="155"/>
        <end position="165"/>
    </location>
</feature>
<organism evidence="2 3">
    <name type="scientific">Cyclotella atomus</name>
    <dbReference type="NCBI Taxonomy" id="382360"/>
    <lineage>
        <taxon>Eukaryota</taxon>
        <taxon>Sar</taxon>
        <taxon>Stramenopiles</taxon>
        <taxon>Ochrophyta</taxon>
        <taxon>Bacillariophyta</taxon>
        <taxon>Coscinodiscophyceae</taxon>
        <taxon>Thalassiosirophycidae</taxon>
        <taxon>Stephanodiscales</taxon>
        <taxon>Stephanodiscaceae</taxon>
        <taxon>Cyclotella</taxon>
    </lineage>
</organism>
<comment type="caution">
    <text evidence="2">The sequence shown here is derived from an EMBL/GenBank/DDBJ whole genome shotgun (WGS) entry which is preliminary data.</text>
</comment>
<gene>
    <name evidence="2" type="ORF">ACHAWO_002872</name>
</gene>
<evidence type="ECO:0000256" key="1">
    <source>
        <dbReference type="SAM" id="MobiDB-lite"/>
    </source>
</evidence>
<feature type="compositionally biased region" description="Low complexity" evidence="1">
    <location>
        <begin position="19"/>
        <end position="41"/>
    </location>
</feature>
<evidence type="ECO:0000313" key="3">
    <source>
        <dbReference type="Proteomes" id="UP001530400"/>
    </source>
</evidence>
<dbReference type="InterPro" id="IPR046351">
    <property type="entry name" value="UTP4"/>
</dbReference>
<protein>
    <submittedName>
        <fullName evidence="2">Uncharacterized protein</fullName>
    </submittedName>
</protein>
<sequence>METRRRSARIKSQSDDESSVSSGRRTRGTSAATAAALTDDGGTPRKAAAKTRARANSSASKASAASVETPTRRTRSSAAPVKDDGLLDVIPEVAETKDDAAATPVKKKTADNVMVTPKVDTPKKSAKKSVQRKDADEVMADEEGAAESTPVGVVEELKSTKESARKARKSSGADEVMAGVEGPDETEPNTAVEEPKSTKKSARKARKSSGADKEVMTDAKGAAETEPSSVVEEPKSPKKSARKTRKSSGADEVMTDAKGAAETEPSSVVEEPKSTKKSARTARKSSGVDQVTNEVDLMKSPAPTPAATAKKSAKKETPNKAREISQTQASTSAQTTAPTPEPSTKKKKTEKRKSMDSQTPSTTITPMKPKPQPPIFDTTIHRLRFLKLAPKSILAMASSPRLKKKNTAQLQQQNEQEPLPYYRKAPQVLAISRQGGAVELVDPAERWITVGTVPGVRDREVDALVWVCGDVDDYDSVSPISNDDTSSNVISVPTPRLIGASRDGTLFYLDFTSQRQTKVVGSGAGGVFCLASLCSKGSCCKNYPCLGYFAAGCEDGTIKLYRFDKGIELVSTLPSAGNAVLSLAWVGNMIGEDALGGSVIFAGIADGTIRRFNCVSSRVTGSISTGVVLSTDGSRRSSTGLVHRWKPTLRMVVENRGLREATKIWALQALSDGTVISGDSLGNVQFWDGMFGTMLQTFNQSENGSDVLCLAVSDDENKVFASGVDTRVMCLQRQGLASKETVVNSDAAPIRRWINVCAHRKHTHDVRALAICHKKATGSRKKMELLVSGSTDTRLCTYVTTDFRSSRPRIWFNWSSRSPISLSKDHRLIAVTRNDKVEIYQLGAPNNTQSVEERDESKCLVKTISIKSPFNLNCSTISGDGKFLAASDASALYVFSLTVQEHDGIMDLHPTKLHLPKECRRPGTSLCFDAAQRLICATVDGPINILQISASDDSDDVSVVSLEHNFKEHLRGDESDSHSSAVIGLDISLDKKWFAAARFSRNKGSVHVFSLEPFGHWWSLPEVESTATCIKFLGEASLAVGCSNNSFYIFNTQRRELSNWSHDMGLPIVKSLPKELSSRPEPLTRILLTPSMHEKLILGAHGFFCVVDLDKTVPEKSRTYPPNSLRARRSIFDDEDDLYVPPSKKRKHNPTESNNNNFTLCLRYSNVLFQEFMNQNEMVIVEEPWRSVLEELPASLSRRVYGT</sequence>
<dbReference type="InterPro" id="IPR001680">
    <property type="entry name" value="WD40_rpt"/>
</dbReference>
<evidence type="ECO:0000313" key="2">
    <source>
        <dbReference type="EMBL" id="KAL3799688.1"/>
    </source>
</evidence>
<feature type="compositionally biased region" description="Low complexity" evidence="1">
    <location>
        <begin position="325"/>
        <end position="338"/>
    </location>
</feature>
<name>A0ABD3QGV3_9STRA</name>
<dbReference type="AlphaFoldDB" id="A0ABD3QGV3"/>
<feature type="region of interest" description="Disordered" evidence="1">
    <location>
        <begin position="1"/>
        <end position="373"/>
    </location>
</feature>
<feature type="compositionally biased region" description="Basic and acidic residues" evidence="1">
    <location>
        <begin position="209"/>
        <end position="223"/>
    </location>
</feature>